<sequence>MQACSWRRSAQNAVVIATITMLTACLGEPTGPDKMLNSASQAGDERPNILLIMADDLGYTDIGAFGSEIRTPNIDSLARSGIAMTNFYAAPTCSPARAMLL</sequence>
<dbReference type="InterPro" id="IPR050738">
    <property type="entry name" value="Sulfatase"/>
</dbReference>
<comment type="similarity">
    <text evidence="1">Belongs to the sulfatase family.</text>
</comment>
<protein>
    <recommendedName>
        <fullName evidence="2">Sulfatase N-terminal domain-containing protein</fullName>
    </recommendedName>
</protein>
<dbReference type="InterPro" id="IPR000917">
    <property type="entry name" value="Sulfatase_N"/>
</dbReference>
<gene>
    <name evidence="3" type="ORF">METZ01_LOCUS207280</name>
</gene>
<reference evidence="3" key="1">
    <citation type="submission" date="2018-05" db="EMBL/GenBank/DDBJ databases">
        <authorList>
            <person name="Lanie J.A."/>
            <person name="Ng W.-L."/>
            <person name="Kazmierczak K.M."/>
            <person name="Andrzejewski T.M."/>
            <person name="Davidsen T.M."/>
            <person name="Wayne K.J."/>
            <person name="Tettelin H."/>
            <person name="Glass J.I."/>
            <person name="Rusch D."/>
            <person name="Podicherti R."/>
            <person name="Tsui H.-C.T."/>
            <person name="Winkler M.E."/>
        </authorList>
    </citation>
    <scope>NUCLEOTIDE SEQUENCE</scope>
</reference>
<dbReference type="AlphaFoldDB" id="A0A382EUH4"/>
<dbReference type="PROSITE" id="PS51257">
    <property type="entry name" value="PROKAR_LIPOPROTEIN"/>
    <property type="match status" value="1"/>
</dbReference>
<feature type="domain" description="Sulfatase N-terminal" evidence="2">
    <location>
        <begin position="47"/>
        <end position="101"/>
    </location>
</feature>
<dbReference type="InterPro" id="IPR017850">
    <property type="entry name" value="Alkaline_phosphatase_core_sf"/>
</dbReference>
<evidence type="ECO:0000259" key="2">
    <source>
        <dbReference type="Pfam" id="PF00884"/>
    </source>
</evidence>
<proteinExistence type="inferred from homology"/>
<name>A0A382EUH4_9ZZZZ</name>
<organism evidence="3">
    <name type="scientific">marine metagenome</name>
    <dbReference type="NCBI Taxonomy" id="408172"/>
    <lineage>
        <taxon>unclassified sequences</taxon>
        <taxon>metagenomes</taxon>
        <taxon>ecological metagenomes</taxon>
    </lineage>
</organism>
<accession>A0A382EUH4</accession>
<dbReference type="Gene3D" id="3.40.720.10">
    <property type="entry name" value="Alkaline Phosphatase, subunit A"/>
    <property type="match status" value="1"/>
</dbReference>
<dbReference type="Pfam" id="PF00884">
    <property type="entry name" value="Sulfatase"/>
    <property type="match status" value="1"/>
</dbReference>
<dbReference type="PANTHER" id="PTHR42693:SF33">
    <property type="entry name" value="ARYLSULFATASE"/>
    <property type="match status" value="1"/>
</dbReference>
<dbReference type="EMBL" id="UINC01046424">
    <property type="protein sequence ID" value="SVB54426.1"/>
    <property type="molecule type" value="Genomic_DNA"/>
</dbReference>
<dbReference type="SUPFAM" id="SSF53649">
    <property type="entry name" value="Alkaline phosphatase-like"/>
    <property type="match status" value="1"/>
</dbReference>
<evidence type="ECO:0000313" key="3">
    <source>
        <dbReference type="EMBL" id="SVB54426.1"/>
    </source>
</evidence>
<dbReference type="GO" id="GO:0004065">
    <property type="term" value="F:arylsulfatase activity"/>
    <property type="evidence" value="ECO:0007669"/>
    <property type="project" value="TreeGrafter"/>
</dbReference>
<evidence type="ECO:0000256" key="1">
    <source>
        <dbReference type="ARBA" id="ARBA00008779"/>
    </source>
</evidence>
<feature type="non-terminal residue" evidence="3">
    <location>
        <position position="101"/>
    </location>
</feature>
<dbReference type="PANTHER" id="PTHR42693">
    <property type="entry name" value="ARYLSULFATASE FAMILY MEMBER"/>
    <property type="match status" value="1"/>
</dbReference>